<proteinExistence type="predicted"/>
<accession>A0A7S3JQF6</accession>
<dbReference type="Pfam" id="PF13279">
    <property type="entry name" value="4HBT_2"/>
    <property type="match status" value="1"/>
</dbReference>
<dbReference type="EMBL" id="HBIJ01000471">
    <property type="protein sequence ID" value="CAE0359638.1"/>
    <property type="molecule type" value="Transcribed_RNA"/>
</dbReference>
<dbReference type="CDD" id="cd00586">
    <property type="entry name" value="4HBT"/>
    <property type="match status" value="1"/>
</dbReference>
<keyword evidence="1" id="KW-1133">Transmembrane helix</keyword>
<dbReference type="SUPFAM" id="SSF54637">
    <property type="entry name" value="Thioesterase/thiol ester dehydrase-isomerase"/>
    <property type="match status" value="1"/>
</dbReference>
<evidence type="ECO:0000256" key="1">
    <source>
        <dbReference type="SAM" id="Phobius"/>
    </source>
</evidence>
<keyword evidence="1" id="KW-0472">Membrane</keyword>
<gene>
    <name evidence="2" type="ORF">ALAG00032_LOCUS367</name>
</gene>
<sequence length="241" mass="27271">MASPPAQIVLFGSFAGTATALGSLRVGRHTAAIGLGLVVAIFCVADGSHFIRVALGDLSRFLWRRKQRSLKEEDRAKYIVGPWDVDRNKHMNNAKFIRIGNYARRSFWANAGVWNVALANRVNLIVTATTIRYRRELRLFTSYQVISRLIYWDDKCFYSEHKFVVNNFVHAVQLVKYRVVGGQATMRMPRDLLSAVDPGLLKEGPPSLESMPELKAWIEYDHLSSIALRSTNQLDNMVTSI</sequence>
<dbReference type="AlphaFoldDB" id="A0A7S3JQF6"/>
<feature type="transmembrane region" description="Helical" evidence="1">
    <location>
        <begin position="32"/>
        <end position="55"/>
    </location>
</feature>
<dbReference type="InterPro" id="IPR051490">
    <property type="entry name" value="THEM6_lcsJ_thioesterase"/>
</dbReference>
<dbReference type="PANTHER" id="PTHR12475:SF4">
    <property type="entry name" value="PROTEIN THEM6"/>
    <property type="match status" value="1"/>
</dbReference>
<keyword evidence="1" id="KW-0812">Transmembrane</keyword>
<evidence type="ECO:0000313" key="2">
    <source>
        <dbReference type="EMBL" id="CAE0359638.1"/>
    </source>
</evidence>
<dbReference type="PANTHER" id="PTHR12475">
    <property type="match status" value="1"/>
</dbReference>
<protein>
    <recommendedName>
        <fullName evidence="3">Thioesterase domain-containing protein</fullName>
    </recommendedName>
</protein>
<organism evidence="2">
    <name type="scientific">Aureoumbra lagunensis</name>
    <dbReference type="NCBI Taxonomy" id="44058"/>
    <lineage>
        <taxon>Eukaryota</taxon>
        <taxon>Sar</taxon>
        <taxon>Stramenopiles</taxon>
        <taxon>Ochrophyta</taxon>
        <taxon>Pelagophyceae</taxon>
        <taxon>Pelagomonadales</taxon>
        <taxon>Aureoumbra</taxon>
    </lineage>
</organism>
<dbReference type="Gene3D" id="3.10.129.10">
    <property type="entry name" value="Hotdog Thioesterase"/>
    <property type="match status" value="1"/>
</dbReference>
<evidence type="ECO:0008006" key="3">
    <source>
        <dbReference type="Google" id="ProtNLM"/>
    </source>
</evidence>
<dbReference type="InterPro" id="IPR029069">
    <property type="entry name" value="HotDog_dom_sf"/>
</dbReference>
<name>A0A7S3JQF6_9STRA</name>
<reference evidence="2" key="1">
    <citation type="submission" date="2021-01" db="EMBL/GenBank/DDBJ databases">
        <authorList>
            <person name="Corre E."/>
            <person name="Pelletier E."/>
            <person name="Niang G."/>
            <person name="Scheremetjew M."/>
            <person name="Finn R."/>
            <person name="Kale V."/>
            <person name="Holt S."/>
            <person name="Cochrane G."/>
            <person name="Meng A."/>
            <person name="Brown T."/>
            <person name="Cohen L."/>
        </authorList>
    </citation>
    <scope>NUCLEOTIDE SEQUENCE</scope>
    <source>
        <strain evidence="2">CCMP1510</strain>
    </source>
</reference>